<keyword evidence="5" id="KW-0012">Acyltransferase</keyword>
<dbReference type="Pfam" id="PF00550">
    <property type="entry name" value="PP-binding"/>
    <property type="match status" value="3"/>
</dbReference>
<dbReference type="GO" id="GO:0004312">
    <property type="term" value="F:fatty acid synthase activity"/>
    <property type="evidence" value="ECO:0007669"/>
    <property type="project" value="TreeGrafter"/>
</dbReference>
<evidence type="ECO:0000256" key="2">
    <source>
        <dbReference type="ARBA" id="ARBA00022553"/>
    </source>
</evidence>
<dbReference type="Gene3D" id="3.40.50.720">
    <property type="entry name" value="NAD(P)-binding Rossmann-like Domain"/>
    <property type="match status" value="5"/>
</dbReference>
<dbReference type="SUPFAM" id="SSF47336">
    <property type="entry name" value="ACP-like"/>
    <property type="match status" value="3"/>
</dbReference>
<dbReference type="InterPro" id="IPR020841">
    <property type="entry name" value="PKS_Beta-ketoAc_synthase_dom"/>
</dbReference>
<dbReference type="InterPro" id="IPR032821">
    <property type="entry name" value="PKS_assoc"/>
</dbReference>
<dbReference type="Proteomes" id="UP000523545">
    <property type="component" value="Unassembled WGS sequence"/>
</dbReference>
<dbReference type="InterPro" id="IPR014030">
    <property type="entry name" value="Ketoacyl_synth_N"/>
</dbReference>
<dbReference type="InterPro" id="IPR036291">
    <property type="entry name" value="NAD(P)-bd_dom_sf"/>
</dbReference>
<dbReference type="SMART" id="SM00822">
    <property type="entry name" value="PKS_KR"/>
    <property type="match status" value="3"/>
</dbReference>
<dbReference type="SMART" id="SM01294">
    <property type="entry name" value="PKS_PP_betabranch"/>
    <property type="match status" value="3"/>
</dbReference>
<protein>
    <submittedName>
        <fullName evidence="11">Acyl transferase domain-containing protein/D-arabinose 1-dehydrogenase-like Zn-dependent alcohol dehydrogenase</fullName>
    </submittedName>
</protein>
<feature type="domain" description="PKS/mFAS DH" evidence="10">
    <location>
        <begin position="909"/>
        <end position="1173"/>
    </location>
</feature>
<feature type="region of interest" description="N-terminal hotdog fold" evidence="6">
    <location>
        <begin position="2883"/>
        <end position="3004"/>
    </location>
</feature>
<dbReference type="InterPro" id="IPR020843">
    <property type="entry name" value="ER"/>
</dbReference>
<dbReference type="Pfam" id="PF21089">
    <property type="entry name" value="PKS_DH_N"/>
    <property type="match status" value="2"/>
</dbReference>
<reference evidence="11 12" key="1">
    <citation type="submission" date="2020-07" db="EMBL/GenBank/DDBJ databases">
        <title>Sequencing the genomes of 1000 actinobacteria strains.</title>
        <authorList>
            <person name="Klenk H.-P."/>
        </authorList>
    </citation>
    <scope>NUCLEOTIDE SEQUENCE [LARGE SCALE GENOMIC DNA]</scope>
    <source>
        <strain evidence="11 12">DSM 45876</strain>
    </source>
</reference>
<dbReference type="PANTHER" id="PTHR43775">
    <property type="entry name" value="FATTY ACID SYNTHASE"/>
    <property type="match status" value="1"/>
</dbReference>
<feature type="domain" description="Ketosynthase family 3 (KS3)" evidence="9">
    <location>
        <begin position="3663"/>
        <end position="4088"/>
    </location>
</feature>
<dbReference type="PANTHER" id="PTHR43775:SF51">
    <property type="entry name" value="INACTIVE PHENOLPHTHIOCEROL SYNTHESIS POLYKETIDE SYNTHASE TYPE I PKS1-RELATED"/>
    <property type="match status" value="1"/>
</dbReference>
<feature type="region of interest" description="C-terminal hotdog fold" evidence="6">
    <location>
        <begin position="1039"/>
        <end position="1173"/>
    </location>
</feature>
<dbReference type="Pfam" id="PF16197">
    <property type="entry name" value="KAsynt_C_assoc"/>
    <property type="match status" value="3"/>
</dbReference>
<dbReference type="Pfam" id="PF00698">
    <property type="entry name" value="Acyl_transf_1"/>
    <property type="match status" value="3"/>
</dbReference>
<dbReference type="Gene3D" id="3.10.129.110">
    <property type="entry name" value="Polyketide synthase dehydratase"/>
    <property type="match status" value="2"/>
</dbReference>
<evidence type="ECO:0000313" key="11">
    <source>
        <dbReference type="EMBL" id="NYH40473.1"/>
    </source>
</evidence>
<dbReference type="InterPro" id="IPR016035">
    <property type="entry name" value="Acyl_Trfase/lysoPLipase"/>
</dbReference>
<dbReference type="InterPro" id="IPR016036">
    <property type="entry name" value="Malonyl_transacylase_ACP-bd"/>
</dbReference>
<dbReference type="InterPro" id="IPR016039">
    <property type="entry name" value="Thiolase-like"/>
</dbReference>
<dbReference type="PROSITE" id="PS00012">
    <property type="entry name" value="PHOSPHOPANTETHEINE"/>
    <property type="match status" value="2"/>
</dbReference>
<evidence type="ECO:0000313" key="12">
    <source>
        <dbReference type="Proteomes" id="UP000523545"/>
    </source>
</evidence>
<feature type="active site" description="Proton acceptor; for dehydratase activity" evidence="6">
    <location>
        <position position="941"/>
    </location>
</feature>
<dbReference type="CDD" id="cd08952">
    <property type="entry name" value="KR_1_SDR_x"/>
    <property type="match status" value="1"/>
</dbReference>
<dbReference type="InterPro" id="IPR036736">
    <property type="entry name" value="ACP-like_sf"/>
</dbReference>
<dbReference type="Gene3D" id="3.40.366.10">
    <property type="entry name" value="Malonyl-Coenzyme A Acyl Carrier Protein, domain 2"/>
    <property type="match status" value="3"/>
</dbReference>
<dbReference type="GO" id="GO:0033068">
    <property type="term" value="P:macrolide biosynthetic process"/>
    <property type="evidence" value="ECO:0007669"/>
    <property type="project" value="UniProtKB-ARBA"/>
</dbReference>
<dbReference type="Pfam" id="PF08240">
    <property type="entry name" value="ADH_N"/>
    <property type="match status" value="1"/>
</dbReference>
<keyword evidence="2" id="KW-0597">Phosphoprotein</keyword>
<evidence type="ECO:0000259" key="10">
    <source>
        <dbReference type="PROSITE" id="PS52019"/>
    </source>
</evidence>
<keyword evidence="3 11" id="KW-0808">Transferase</keyword>
<dbReference type="SUPFAM" id="SSF55048">
    <property type="entry name" value="Probable ACP-binding domain of malonyl-CoA ACP transacylase"/>
    <property type="match status" value="3"/>
</dbReference>
<dbReference type="GO" id="GO:0031177">
    <property type="term" value="F:phosphopantetheine binding"/>
    <property type="evidence" value="ECO:0007669"/>
    <property type="project" value="InterPro"/>
</dbReference>
<feature type="region of interest" description="Disordered" evidence="7">
    <location>
        <begin position="5174"/>
        <end position="5194"/>
    </location>
</feature>
<dbReference type="SUPFAM" id="SSF53901">
    <property type="entry name" value="Thiolase-like"/>
    <property type="match status" value="3"/>
</dbReference>
<dbReference type="SUPFAM" id="SSF52151">
    <property type="entry name" value="FabD/lysophospholipase-like"/>
    <property type="match status" value="3"/>
</dbReference>
<dbReference type="Pfam" id="PF14765">
    <property type="entry name" value="PS-DH"/>
    <property type="match status" value="2"/>
</dbReference>
<dbReference type="Pfam" id="PF02801">
    <property type="entry name" value="Ketoacyl-synt_C"/>
    <property type="match status" value="3"/>
</dbReference>
<evidence type="ECO:0000256" key="3">
    <source>
        <dbReference type="ARBA" id="ARBA00022679"/>
    </source>
</evidence>
<dbReference type="InterPro" id="IPR020807">
    <property type="entry name" value="PKS_DH"/>
</dbReference>
<dbReference type="Pfam" id="PF22953">
    <property type="entry name" value="SpnB_Rossmann"/>
    <property type="match status" value="2"/>
</dbReference>
<dbReference type="FunFam" id="3.90.180.10:FF:000032">
    <property type="entry name" value="Probable polyketide synthase pks1"/>
    <property type="match status" value="1"/>
</dbReference>
<dbReference type="RefSeq" id="WP_179778576.1">
    <property type="nucleotide sequence ID" value="NZ_JACCHK010000001.1"/>
</dbReference>
<dbReference type="SUPFAM" id="SSF51735">
    <property type="entry name" value="NAD(P)-binding Rossmann-fold domains"/>
    <property type="match status" value="7"/>
</dbReference>
<dbReference type="InterPro" id="IPR020806">
    <property type="entry name" value="PKS_PP-bd"/>
</dbReference>
<dbReference type="InterPro" id="IPR013968">
    <property type="entry name" value="PKS_KR"/>
</dbReference>
<feature type="region of interest" description="C-terminal hotdog fold" evidence="6">
    <location>
        <begin position="3015"/>
        <end position="3149"/>
    </location>
</feature>
<comment type="caution">
    <text evidence="11">The sequence shown here is derived from an EMBL/GenBank/DDBJ whole genome shotgun (WGS) entry which is preliminary data.</text>
</comment>
<gene>
    <name evidence="11" type="ORF">HNR22_000200</name>
</gene>
<dbReference type="InterPro" id="IPR055123">
    <property type="entry name" value="SpnB-like_Rossmann"/>
</dbReference>
<evidence type="ECO:0000259" key="8">
    <source>
        <dbReference type="PROSITE" id="PS50075"/>
    </source>
</evidence>
<dbReference type="FunFam" id="3.40.50.720:FF:000209">
    <property type="entry name" value="Polyketide synthase Pks12"/>
    <property type="match status" value="1"/>
</dbReference>
<feature type="domain" description="Carrier" evidence="8">
    <location>
        <begin position="1930"/>
        <end position="2007"/>
    </location>
</feature>
<dbReference type="PROSITE" id="PS52019">
    <property type="entry name" value="PKS_MFAS_DH"/>
    <property type="match status" value="2"/>
</dbReference>
<keyword evidence="1" id="KW-0596">Phosphopantetheine</keyword>
<keyword evidence="12" id="KW-1185">Reference proteome</keyword>
<evidence type="ECO:0000256" key="7">
    <source>
        <dbReference type="SAM" id="MobiDB-lite"/>
    </source>
</evidence>
<dbReference type="PROSITE" id="PS50075">
    <property type="entry name" value="CARRIER"/>
    <property type="match status" value="3"/>
</dbReference>
<dbReference type="InterPro" id="IPR049551">
    <property type="entry name" value="PKS_DH_C"/>
</dbReference>
<dbReference type="InterPro" id="IPR014043">
    <property type="entry name" value="Acyl_transferase_dom"/>
</dbReference>
<dbReference type="InterPro" id="IPR014031">
    <property type="entry name" value="Ketoacyl_synth_C"/>
</dbReference>
<dbReference type="InterPro" id="IPR018201">
    <property type="entry name" value="Ketoacyl_synth_AS"/>
</dbReference>
<dbReference type="PROSITE" id="PS52004">
    <property type="entry name" value="KS3_2"/>
    <property type="match status" value="3"/>
</dbReference>
<dbReference type="InterPro" id="IPR009081">
    <property type="entry name" value="PP-bd_ACP"/>
</dbReference>
<feature type="active site" description="Proton acceptor; for dehydratase activity" evidence="6">
    <location>
        <position position="2916"/>
    </location>
</feature>
<dbReference type="Pfam" id="PF18369">
    <property type="entry name" value="PKS_DE"/>
    <property type="match status" value="1"/>
</dbReference>
<dbReference type="SMART" id="SM00829">
    <property type="entry name" value="PKS_ER"/>
    <property type="match status" value="1"/>
</dbReference>
<dbReference type="SMART" id="SM00827">
    <property type="entry name" value="PKS_AT"/>
    <property type="match status" value="3"/>
</dbReference>
<feature type="domain" description="Ketosynthase family 3 (KS3)" evidence="9">
    <location>
        <begin position="2026"/>
        <end position="2448"/>
    </location>
</feature>
<dbReference type="GO" id="GO:0006633">
    <property type="term" value="P:fatty acid biosynthetic process"/>
    <property type="evidence" value="ECO:0007669"/>
    <property type="project" value="InterPro"/>
</dbReference>
<dbReference type="NCBIfam" id="NF045894">
    <property type="entry name" value="PKS_plus_SDR"/>
    <property type="match status" value="1"/>
</dbReference>
<dbReference type="Pfam" id="PF08659">
    <property type="entry name" value="KR"/>
    <property type="match status" value="3"/>
</dbReference>
<evidence type="ECO:0000256" key="6">
    <source>
        <dbReference type="PROSITE-ProRule" id="PRU01363"/>
    </source>
</evidence>
<dbReference type="CDD" id="cd00833">
    <property type="entry name" value="PKS"/>
    <property type="match status" value="3"/>
</dbReference>
<dbReference type="CDD" id="cd05195">
    <property type="entry name" value="enoyl_red"/>
    <property type="match status" value="1"/>
</dbReference>
<dbReference type="CDD" id="cd08956">
    <property type="entry name" value="KR_3_FAS_SDR_x"/>
    <property type="match status" value="2"/>
</dbReference>
<organism evidence="11 12">
    <name type="scientific">Micromonospora jinlongensis</name>
    <dbReference type="NCBI Taxonomy" id="1287877"/>
    <lineage>
        <taxon>Bacteria</taxon>
        <taxon>Bacillati</taxon>
        <taxon>Actinomycetota</taxon>
        <taxon>Actinomycetes</taxon>
        <taxon>Micromonosporales</taxon>
        <taxon>Micromonosporaceae</taxon>
        <taxon>Micromonospora</taxon>
    </lineage>
</organism>
<feature type="domain" description="PKS/mFAS DH" evidence="10">
    <location>
        <begin position="2883"/>
        <end position="3149"/>
    </location>
</feature>
<dbReference type="GO" id="GO:0016491">
    <property type="term" value="F:oxidoreductase activity"/>
    <property type="evidence" value="ECO:0007669"/>
    <property type="project" value="InterPro"/>
</dbReference>
<dbReference type="Gene3D" id="1.10.1200.10">
    <property type="entry name" value="ACP-like"/>
    <property type="match status" value="3"/>
</dbReference>
<dbReference type="PROSITE" id="PS00606">
    <property type="entry name" value="KS3_1"/>
    <property type="match status" value="3"/>
</dbReference>
<feature type="domain" description="Carrier" evidence="8">
    <location>
        <begin position="3570"/>
        <end position="3645"/>
    </location>
</feature>
<dbReference type="InterPro" id="IPR006162">
    <property type="entry name" value="Ppantetheine_attach_site"/>
</dbReference>
<proteinExistence type="predicted"/>
<dbReference type="Gene3D" id="3.90.180.10">
    <property type="entry name" value="Medium-chain alcohol dehydrogenases, catalytic domain"/>
    <property type="match status" value="1"/>
</dbReference>
<dbReference type="EMBL" id="JACCHK010000001">
    <property type="protein sequence ID" value="NYH40473.1"/>
    <property type="molecule type" value="Genomic_DNA"/>
</dbReference>
<dbReference type="FunFam" id="3.40.47.10:FF:000019">
    <property type="entry name" value="Polyketide synthase type I"/>
    <property type="match status" value="3"/>
</dbReference>
<evidence type="ECO:0000256" key="4">
    <source>
        <dbReference type="ARBA" id="ARBA00023268"/>
    </source>
</evidence>
<dbReference type="Pfam" id="PF00109">
    <property type="entry name" value="ketoacyl-synt"/>
    <property type="match status" value="3"/>
</dbReference>
<evidence type="ECO:0000256" key="1">
    <source>
        <dbReference type="ARBA" id="ARBA00022450"/>
    </source>
</evidence>
<feature type="active site" description="Proton donor; for dehydratase activity" evidence="6">
    <location>
        <position position="1099"/>
    </location>
</feature>
<feature type="region of interest" description="N-terminal hotdog fold" evidence="6">
    <location>
        <begin position="909"/>
        <end position="1028"/>
    </location>
</feature>
<dbReference type="InterPro" id="IPR001227">
    <property type="entry name" value="Ac_transferase_dom_sf"/>
</dbReference>
<dbReference type="InterPro" id="IPR041618">
    <property type="entry name" value="PKS_DE"/>
</dbReference>
<feature type="domain" description="Ketosynthase family 3 (KS3)" evidence="9">
    <location>
        <begin position="33"/>
        <end position="460"/>
    </location>
</feature>
<dbReference type="InterPro" id="IPR042104">
    <property type="entry name" value="PKS_dehydratase_sf"/>
</dbReference>
<dbReference type="GO" id="GO:0004315">
    <property type="term" value="F:3-oxoacyl-[acyl-carrier-protein] synthase activity"/>
    <property type="evidence" value="ECO:0007669"/>
    <property type="project" value="InterPro"/>
</dbReference>
<dbReference type="Gene3D" id="3.40.47.10">
    <property type="match status" value="3"/>
</dbReference>
<dbReference type="InterPro" id="IPR049900">
    <property type="entry name" value="PKS_mFAS_DH"/>
</dbReference>
<evidence type="ECO:0000256" key="5">
    <source>
        <dbReference type="ARBA" id="ARBA00023315"/>
    </source>
</evidence>
<feature type="domain" description="Carrier" evidence="8">
    <location>
        <begin position="5059"/>
        <end position="5134"/>
    </location>
</feature>
<dbReference type="InterPro" id="IPR049552">
    <property type="entry name" value="PKS_DH_N"/>
</dbReference>
<sequence length="5207" mass="539494">MANDEKLLDHLKWMTAELRRSKRRLEEVETAAGEPVAIVAMTCRYPGRVSTPEQLWELVVAGGDAIGDFPDDRGWDVDGLYDPDPDAKGKSYAREGGFLAEAADFDPALFGISPREALAMDPQQRLLLETAWEAFERAGIPSDSVRGSRTGVFVGISGRDYDTLLQRHTQDGIEGYRLTGSAASVLSGRIAYQFGLEGPAVTIDTACSASLVALHLAVQSLRQQECSLALAGGATVLATPEAFVEFSRQRGLAPDGRCKPFAAAADGTGWSEGAALLLLERLSDARRNGHPVLAVIRGTAVNQDGASNGLTAPNGPAQQRVIRAALANARLTAADVDLVEAHGTGTRLGDPIEAQALLATYGQSRPDGEPLWLGSLKSNLGHTQAAAGVGGVMKTVLALRAGVMPRTLHVDEPTPHVDWTAGNVQLLTAERPWAPGERPRRAAVSAFGISGTNAHAIIEEAPPADAPATPAPAGTDPVWVLSGHTPEALRAQAARLSAFAATATASHADIAYSLAATRSPLPVRAVVAGADLPGALAALADGVATAGAVTGSVQDGRTAFLFSGQGSQRQGMGLELAVRFPAYAEALDLVCAELDPHLDRPLREVIADGVDLEQTAYTQAALFAVEVALFRLVESFGVTPDYLVGHSIGEIAAAHVAGVLSLADAATLVAARGRLMQALPAGGVMVAVRATEAEVLPLLSEGVDIAAVNGPRSLVLSGAADAVAAVVAHFEKSKPLTVSHAFHSALMEPMLAEFAQVASTLTHHAPVIPVVSNLTGQLAGTQDADYWVRHVRDAVRFADGIAWLRGRGVTRFLEIGPDGVLTAMARESDDTEAAYLPLLRRDRPEVTSLITGLAEAFVRGAAVDWTVLATGGSRVDLPTYAFQQQRYWPATGAAPAGDTRGLGLTGVDHPLLGASVSLAGADEHLFTGHWSAAGHPWLADHQVAGDLVVPGTAQLEAVLAAGAEIGCETVEDLVLATPLVLPPTGVQVQVRIGAPDADGRRSVSVHSGDGETWTVHASGTLAVTGSAAPAPAEWPPPGAEPVDLTDLYPALVERGLAYGPAFRGLEAVWRGPLGETFAEVRAPESIDATGFGLHPALLDAALHALGCTGTGDEPAAVPFAWNGVTVHAVGADTIRVRLRGTETVALDVWDTTGQPVATVGSLVLRPYAPPTAKALPVADALHRLAWAPVTAAATATAPTQIWRPPTTGDDLLTTTHSATAVTLDLLQRFLRDTTDPGNRLAVVTSGAVATSPDEDVPDLAGAAVWGLVRTAQTENPDRFVLVDLDGHDDDTALAAALATGEPQIATRNGTLFAPRLARAATGPALIPPAGVPWRLDVPVKGTLDNLTLVSCPEVDEPLGPGQVRIAVRATGLNFRDVLIALDMYPDVAQLGSEGAGVVTAIGPGVDGVRVGDAVMGMFYGAFGPVTVTDHRLITPIPADWTFEQAAAVPIVFLTAYYALVDLTGLRAGESLLVHAATGGVGMAAVQLAHHLGATVYGTASPAKWDTLRGLGVAGDRIASSRTTGFEERFRAATGDHGVDVVLNSLTGEHVDASLRLLASGGRFAEMGKNDVRDPAAITAAYGVSYQAFDTIEAGPDRIQQMLRALVELFEAGALRPLPVTTWDVRSAGAAFRHVSQAAHVGKVVLTVPPVLDPDGVVLLTGGTGAIGAAVARHLVTTHGARHLVLAGRRGPDAPGAADLADELRGLGARVTVAACDIADRSAAAALVAASTTDRPLTAVVHLAGVLDDGVLDAMTPDRLAGVLRPKADAAWHLHDLTRDQPLAAFVLFSSLSGLLGAAGQGNYAAANAFLDGLAAHRRAQGQPAISLAWGPWTATTSMAGRLDDTDARRMDRTGVLGFSTAEGLALLDAALGIDESLSVPVRLARTVAAGTTPPPLLRGLVRGATRPAGTAGPADAATALRRRLAAAPAEVERILLEIVVADVAAVLGHDPSGIVAGRAFKELGFDSLTAVELRNRLGAATGLRLSATLAFDHPSPLALVAHLRDELLGGAIPQAPQPSAEVAGDDDPIAIVAMACRYPGGISTPEELWRLVADGAEGITAVPTDRGWRADLFDAGRDGGSATDRGGFLHDAADFDADFFGISPREALAMDPQQRLLLESTWEALERAGIDPETVRGEPVGVFVGASAQGYDTLLHGRDASAGYLLTGTAASVISGRLAYTFGFEGPAVTVDTACSASLVALHLAIRAIRNGECAMAVAGGAVVMATPTMFLEFSRQGGLAADGRCKAFGAGADGTGWSEGVGVLLVERLSTAVRRGHPVLALVRGTAVNQDGASNGLTAPNGPAQQRVIRAALADAGLSTADVDVVEAHGTGTVLGDPIEAQALLATYGQGRAADRPLWLGSIKSNLGHAQAAAGVGGIIKMVMAMRAGLMPRTLHADEPTTHVDWSSGSVALLTEAREWTGDGRPRRSAVSSFGVSGTNAHVILEAAPEPDPVRDSERADAADDVPLVLTARSPEALTARAARLLTDGDLDLADVAHTLAGRARFPHRAVAFGRAALDALAAGQTAPALVTGTSVTGRTAFVFSGQGSQRPGMGLELASSFPVFAEAFDAACAELDRHLERPIREVIAEGDDLDQTVYTQAALFAVEVALFRLVESFGVTPDYLVGHSIGEIAAAHVSGVLSLSDAAKLVAARGRLMQALPSGGVMVAVRATEAEVLPLLTGGVSVAAVNGPRSVVLSGTDGEVAAVAAHFEKSKRLRVSHAFHSVLMEPMLAEFAQVAARLVYAQPRIPVVSNVTGQIAERQDADYWVRHVREAVRFADGIATLEAEGVTTFVEIGPDGVLSAMGADCVTDAVFVPVQRADRDQPTTLLTALAQAFVRGVAVDWTPCLSGGRLIDLPTYAFQRRRYWPATAVGEAGTGGHPLLGAMVPLAGSDDERVHTGHWTTGSVPWLADHRIAGSVVVPGTALLELVLAAGTEAGCEHVDDLVLSAPVVAGERGVQLQVRVGPTDNAGRRPVAVHATTDGVRWAAHATGTVSPATLPAPVTGEWPPPGATPLDVGDLYPDLADRGLDYGPVFRGLRAAWRATDGTLHADLALDGDADGYAAHPALLDAALHVLGLTGDAGRDAKVPFSWTGVTQHGQTGSAARARLTVTATDTVRIELADDLGRPTVTVESLLLRPYAPPSVLHTLTWSPIPVPVESTTHDLTVLRVPQVPGDQAAAAHTLTVQALAAAQAILAQDDTRLLVLTTGAVAATPDDAVPNPAGAAVWGLIRSAQSEHPGRFLLADAEPGDDLDDARLAAITAAGEDQVAVRGGAVLVPRLVPHRATGDGPAFGAGTVLVTGALGALGGIVTRHLVTRHGSTDLILLGRRGIDTPGAAELVADLSALGATATVVAADAADRDALAAVLAEAPDLTAVVHVAGVLDDGTVDGLTPDRVAAVLRPKVDAAWHLHELTRDRNLSAFVLFSSAAGVFGGPGQGNYAAANAFLDALAAHRRCAGLAATSLAWGPWADGMAAGLAPAELDRMARSGVLPLTTDVALTALDQACADSQALLVPVRLDPSATPSHVPGVLRGMIRAIPRQRAGRASGDEALVRRLAGLAPAARRDQLLDLVRTHVAGVLGHGSGRAVVADRPFSEFGFDSLAAVELRNGLNAATGLRLAATLVFDYPTPVALAEHLNTALGGGDESPTAGVTRAVTADEPIAIVGMACRYPGGVTTPEDLWRLVDAGADAIGEFPPDRGWDVGVLFDPDPDNPGTTYTKEGGFLYDAGDFDAGFFGISPREALAMDPQQRLLLETSWEAFERAGIDPAVVRGAQVGVFAGVMYHDYVSRLGAADGVEGLLGVGNAGSVVSGRVAYTFGLEGPAVTVDTACSSSLVALHLAVRALRNGECAMALAGGVTVMATPGTFVDFSRQRGLAPDGRCKSFSDDADGTGWAEGAGVLLVERLSDALRNGHRVLAVVRGTAVNQDGASNGLTAPNGPSQQRVIRAALADAGLSTADVDAVEAHGTGTRLGDPIEAQALLATYGQGRPTDEPLWLGSIKSNIGHTQAAAGVAGIIKMIEAMRHDTMPRTVHVERPSGHVDWSAGAVELLVDARPWPAGERPRRAGVSSFGVSGTNAHVIIEEPPVAPVVESVVSEPGVPWLLSGRSPKAVAGQAQRLVEWGGAAGEVAYSLAVSRAAFDHRAVVLGPEHRSGLAVLADGLPSSTVISGSAHPDSGVVFVFPGQGSQWVGMAVEMLDAEPVFAARIAECAAALDPFVDWNLLDVLRSNDPLERVDAVQPVLWAVHVSLAEVWRARGVVPDAVIGHSQGEIAAACVAGVLSLSDAAKVVALRSKALLSIAGTGGMVSVNAGVDVVTPLLTDGVSIAVVNGPTSVAVAGADLDAFLAAAEAAGVRAKRVKVDYASHCALVEPVEAELARLLDGVRPQPGAVPVFSTVEGGGEMDAGYWYRNLRQPVRLDLAIEAAYAAGHRIFIEVSAHPVLTGAIADTADVATVGTLRRGEGGPEQLVRSLAEAWVQGAPVDWTTVIPATRTVDLPTYPFQHQRFWPVGDAPVPVVDPMDSEFWQAVENGDLTPLGITDDGTDLLPALTAWRRTRKERGTTDTWRYTVGWTALPEPTDALLTGTWLLLTTPTARTETTFATAAIEQAGGTAVVVEVDPATTDRATLTAQLSAANGPEPAVSGVLSLLAVAPDTHGAVPPCLTATVLLIQALADAGIPGRLRIVTRGAVTVTATDEPPLTGPAQVWATGRVFGLEQPDRWGALIDLPARLDNAALTRFQAAVAGIDDEDQIAVRDNGVHARRLRPAPLSGPAPTTGWTPTGTTLITGGTGAIGAHVARWLAGRGAEHLVLTSRRGPDAPGAGDLRVELEQLGARVTIAACDTADRDGLSGLLDGIDNLTAVFHAAGVARSASLADTGLDEFADVVDGKAAGAALLDDLVGDVSAFVLFSSNSGVWGGGGQGAYAAANAYLDALAARRRARGLRATSIAWGVWDGGGMSDAAIVEQLRRRGLAAMAPDLAIAAMARTLDHDETFVAIADVDWQRFAPAYESARPRPLLHDLPQVRRIREADQAAISGQGASALYTRLRDLSRGERHRALLQTVRAEAAAVLGHPSAEFVEPERAFRELGFDSATAIEMRNRLNASTGLRLSTTLIFDYPNALVLAEHLHDELFGPDELDDDARIRQALAEISPARLRAAGLLDALLRLADGTGDDAEPTAEEPDGTDLDGLDEDDLIRLALDSSR</sequence>
<dbReference type="InterPro" id="IPR013154">
    <property type="entry name" value="ADH-like_N"/>
</dbReference>
<dbReference type="InterPro" id="IPR011032">
    <property type="entry name" value="GroES-like_sf"/>
</dbReference>
<dbReference type="InterPro" id="IPR050091">
    <property type="entry name" value="PKS_NRPS_Biosynth_Enz"/>
</dbReference>
<dbReference type="SUPFAM" id="SSF50129">
    <property type="entry name" value="GroES-like"/>
    <property type="match status" value="1"/>
</dbReference>
<dbReference type="SMART" id="SM00823">
    <property type="entry name" value="PKS_PP"/>
    <property type="match status" value="3"/>
</dbReference>
<dbReference type="Gene3D" id="6.10.140.1830">
    <property type="match status" value="1"/>
</dbReference>
<feature type="active site" description="Proton donor; for dehydratase activity" evidence="6">
    <location>
        <position position="3073"/>
    </location>
</feature>
<evidence type="ECO:0000259" key="9">
    <source>
        <dbReference type="PROSITE" id="PS52004"/>
    </source>
</evidence>
<dbReference type="InterPro" id="IPR057326">
    <property type="entry name" value="KR_dom"/>
</dbReference>
<dbReference type="Pfam" id="PF13602">
    <property type="entry name" value="ADH_zinc_N_2"/>
    <property type="match status" value="1"/>
</dbReference>
<dbReference type="Gene3D" id="3.30.70.3290">
    <property type="match status" value="3"/>
</dbReference>
<dbReference type="SMART" id="SM00826">
    <property type="entry name" value="PKS_DH"/>
    <property type="match status" value="2"/>
</dbReference>
<keyword evidence="4" id="KW-0511">Multifunctional enzyme</keyword>
<accession>A0A7Y9WW17</accession>
<dbReference type="FunFam" id="1.10.1200.10:FF:000007">
    <property type="entry name" value="Probable polyketide synthase pks17"/>
    <property type="match status" value="2"/>
</dbReference>
<dbReference type="SMART" id="SM00825">
    <property type="entry name" value="PKS_KS"/>
    <property type="match status" value="3"/>
</dbReference>
<name>A0A7Y9WW17_9ACTN</name>